<keyword evidence="4" id="KW-1185">Reference proteome</keyword>
<gene>
    <name evidence="3" type="ORF">POCTA_138.1.T0070512</name>
</gene>
<keyword evidence="1" id="KW-0175">Coiled coil</keyword>
<evidence type="ECO:0000259" key="2">
    <source>
        <dbReference type="Pfam" id="PF07534"/>
    </source>
</evidence>
<feature type="domain" description="TLDc" evidence="2">
    <location>
        <begin position="236"/>
        <end position="411"/>
    </location>
</feature>
<dbReference type="InterPro" id="IPR006571">
    <property type="entry name" value="TLDc_dom"/>
</dbReference>
<name>A0A8S1SC25_PAROT</name>
<dbReference type="AlphaFoldDB" id="A0A8S1SC25"/>
<accession>A0A8S1SC25</accession>
<reference evidence="3" key="1">
    <citation type="submission" date="2021-01" db="EMBL/GenBank/DDBJ databases">
        <authorList>
            <consortium name="Genoscope - CEA"/>
            <person name="William W."/>
        </authorList>
    </citation>
    <scope>NUCLEOTIDE SEQUENCE</scope>
</reference>
<organism evidence="3 4">
    <name type="scientific">Paramecium octaurelia</name>
    <dbReference type="NCBI Taxonomy" id="43137"/>
    <lineage>
        <taxon>Eukaryota</taxon>
        <taxon>Sar</taxon>
        <taxon>Alveolata</taxon>
        <taxon>Ciliophora</taxon>
        <taxon>Intramacronucleata</taxon>
        <taxon>Oligohymenophorea</taxon>
        <taxon>Peniculida</taxon>
        <taxon>Parameciidae</taxon>
        <taxon>Paramecium</taxon>
    </lineage>
</organism>
<comment type="caution">
    <text evidence="3">The sequence shown here is derived from an EMBL/GenBank/DDBJ whole genome shotgun (WGS) entry which is preliminary data.</text>
</comment>
<dbReference type="OrthoDB" id="309150at2759"/>
<proteinExistence type="predicted"/>
<protein>
    <recommendedName>
        <fullName evidence="2">TLDc domain-containing protein</fullName>
    </recommendedName>
</protein>
<dbReference type="EMBL" id="CAJJDP010000006">
    <property type="protein sequence ID" value="CAD8136679.1"/>
    <property type="molecule type" value="Genomic_DNA"/>
</dbReference>
<sequence length="413" mass="48598">METSIRCQWHQEFLVQYIFLKQKNIKFGCVECISELQDENQSVNIFNNILLLHDIQQRPQKLLSQISNIDDQNLQFYSRFHKKTVSIIMQAFENWENNMRNFQKQIDNIILQQKGFVEELIANYKNTMQQLSHEIKFEEFQNLIKEFGTANEKLQNDVLEQISYKITQHFEILDRNNAKELNESLKRIKQEYIQHQENINLPDVQELQNSFQYAIKSTDDLYSQMGKSLNFVNQMNSSIIPNSYSKYLIGLIKSKLNQDIKQIKNLYLGSRDGLNGQSLWNKIDGKEHLIYIFKSKNPGNYVFGSYIPCRVKQDLNNWQSDESLSSFIFSYTHNEIYPIKQSERQHAILCQPISYAVWIGMSGNIGICNDFINGQSYLGSSYEWDKFENKRSSHLFGGDTPNVEECEVYELLI</sequence>
<dbReference type="OMA" id="METSIRC"/>
<dbReference type="Proteomes" id="UP000683925">
    <property type="component" value="Unassembled WGS sequence"/>
</dbReference>
<evidence type="ECO:0000313" key="4">
    <source>
        <dbReference type="Proteomes" id="UP000683925"/>
    </source>
</evidence>
<dbReference type="Pfam" id="PF07534">
    <property type="entry name" value="TLD"/>
    <property type="match status" value="1"/>
</dbReference>
<evidence type="ECO:0000256" key="1">
    <source>
        <dbReference type="SAM" id="Coils"/>
    </source>
</evidence>
<evidence type="ECO:0000313" key="3">
    <source>
        <dbReference type="EMBL" id="CAD8136679.1"/>
    </source>
</evidence>
<feature type="coiled-coil region" evidence="1">
    <location>
        <begin position="92"/>
        <end position="141"/>
    </location>
</feature>